<evidence type="ECO:0000256" key="9">
    <source>
        <dbReference type="ARBA" id="ARBA00069935"/>
    </source>
</evidence>
<keyword evidence="16" id="KW-1185">Reference proteome</keyword>
<dbReference type="InterPro" id="IPR037903">
    <property type="entry name" value="MONaKA_PX"/>
</dbReference>
<evidence type="ECO:0000256" key="4">
    <source>
        <dbReference type="ARBA" id="ARBA00022490"/>
    </source>
</evidence>
<dbReference type="GO" id="GO:0005769">
    <property type="term" value="C:early endosome"/>
    <property type="evidence" value="ECO:0007669"/>
    <property type="project" value="TreeGrafter"/>
</dbReference>
<evidence type="ECO:0000259" key="14">
    <source>
        <dbReference type="PROSITE" id="PS51082"/>
    </source>
</evidence>
<comment type="subcellular location">
    <subcellularLocation>
        <location evidence="1">Cell membrane</location>
        <topology evidence="1">Peripheral membrane protein</topology>
    </subcellularLocation>
    <subcellularLocation>
        <location evidence="2">Cytoplasm</location>
    </subcellularLocation>
</comment>
<dbReference type="SMART" id="SM00220">
    <property type="entry name" value="S_TKc"/>
    <property type="match status" value="1"/>
</dbReference>
<dbReference type="Ensembl" id="ENSGWIT00000001577.1">
    <property type="protein sequence ID" value="ENSGWIP00000001467.1"/>
    <property type="gene ID" value="ENSGWIG00000000853.1"/>
</dbReference>
<dbReference type="Pfam" id="PF00787">
    <property type="entry name" value="PX"/>
    <property type="match status" value="1"/>
</dbReference>
<keyword evidence="4" id="KW-0963">Cytoplasm</keyword>
<dbReference type="GO" id="GO:0005524">
    <property type="term" value="F:ATP binding"/>
    <property type="evidence" value="ECO:0007669"/>
    <property type="project" value="InterPro"/>
</dbReference>
<dbReference type="Proteomes" id="UP000694680">
    <property type="component" value="Chromosome 5"/>
</dbReference>
<feature type="compositionally biased region" description="Pro residues" evidence="11">
    <location>
        <begin position="513"/>
        <end position="526"/>
    </location>
</feature>
<evidence type="ECO:0000256" key="11">
    <source>
        <dbReference type="SAM" id="MobiDB-lite"/>
    </source>
</evidence>
<dbReference type="PROSITE" id="PS50011">
    <property type="entry name" value="PROTEIN_KINASE_DOM"/>
    <property type="match status" value="1"/>
</dbReference>
<dbReference type="CDD" id="cd22062">
    <property type="entry name" value="WH2_DdVASP-like"/>
    <property type="match status" value="1"/>
</dbReference>
<evidence type="ECO:0000256" key="8">
    <source>
        <dbReference type="ARBA" id="ARBA00054468"/>
    </source>
</evidence>
<dbReference type="SUPFAM" id="SSF56112">
    <property type="entry name" value="Protein kinase-like (PK-like)"/>
    <property type="match status" value="1"/>
</dbReference>
<dbReference type="GO" id="GO:0005770">
    <property type="term" value="C:late endosome"/>
    <property type="evidence" value="ECO:0007669"/>
    <property type="project" value="TreeGrafter"/>
</dbReference>
<dbReference type="OrthoDB" id="41200at2759"/>
<evidence type="ECO:0000313" key="15">
    <source>
        <dbReference type="Ensembl" id="ENSGWIP00000001467.1"/>
    </source>
</evidence>
<dbReference type="GO" id="GO:0008333">
    <property type="term" value="P:endosome to lysosome transport"/>
    <property type="evidence" value="ECO:0007669"/>
    <property type="project" value="TreeGrafter"/>
</dbReference>
<evidence type="ECO:0000256" key="3">
    <source>
        <dbReference type="ARBA" id="ARBA00022475"/>
    </source>
</evidence>
<comment type="similarity">
    <text evidence="7">Belongs to the protein kinase superfamily.</text>
</comment>
<dbReference type="SUPFAM" id="SSF64268">
    <property type="entry name" value="PX domain"/>
    <property type="match status" value="1"/>
</dbReference>
<dbReference type="PANTHER" id="PTHR22999:SF40">
    <property type="entry name" value="PX DOMAIN-CONTAINING PROTEIN KINASE-LIKE PROTEIN"/>
    <property type="match status" value="1"/>
</dbReference>
<dbReference type="InterPro" id="IPR051837">
    <property type="entry name" value="SortingNexin/PXDomain-PKLike"/>
</dbReference>
<evidence type="ECO:0000259" key="12">
    <source>
        <dbReference type="PROSITE" id="PS50011"/>
    </source>
</evidence>
<keyword evidence="6" id="KW-0009">Actin-binding</keyword>
<dbReference type="RefSeq" id="XP_028302115.1">
    <property type="nucleotide sequence ID" value="XM_028446314.1"/>
</dbReference>
<feature type="compositionally biased region" description="Basic residues" evidence="11">
    <location>
        <begin position="440"/>
        <end position="449"/>
    </location>
</feature>
<feature type="compositionally biased region" description="Basic and acidic residues" evidence="11">
    <location>
        <begin position="562"/>
        <end position="574"/>
    </location>
</feature>
<feature type="compositionally biased region" description="Low complexity" evidence="11">
    <location>
        <begin position="539"/>
        <end position="548"/>
    </location>
</feature>
<name>A0A8C5D3B3_GOUWI</name>
<evidence type="ECO:0000256" key="6">
    <source>
        <dbReference type="ARBA" id="ARBA00023203"/>
    </source>
</evidence>
<proteinExistence type="inferred from homology"/>
<keyword evidence="5" id="KW-0472">Membrane</keyword>
<evidence type="ECO:0000256" key="10">
    <source>
        <dbReference type="ARBA" id="ARBA00076739"/>
    </source>
</evidence>
<feature type="domain" description="PX" evidence="13">
    <location>
        <begin position="14"/>
        <end position="125"/>
    </location>
</feature>
<dbReference type="GeneID" id="114463063"/>
<evidence type="ECO:0000259" key="13">
    <source>
        <dbReference type="PROSITE" id="PS50195"/>
    </source>
</evidence>
<dbReference type="GO" id="GO:0006622">
    <property type="term" value="P:protein targeting to lysosome"/>
    <property type="evidence" value="ECO:0007669"/>
    <property type="project" value="TreeGrafter"/>
</dbReference>
<dbReference type="InterPro" id="IPR000719">
    <property type="entry name" value="Prot_kinase_dom"/>
</dbReference>
<feature type="compositionally biased region" description="Basic residues" evidence="11">
    <location>
        <begin position="457"/>
        <end position="468"/>
    </location>
</feature>
<organism evidence="15 16">
    <name type="scientific">Gouania willdenowi</name>
    <name type="common">Blunt-snouted clingfish</name>
    <name type="synonym">Lepadogaster willdenowi</name>
    <dbReference type="NCBI Taxonomy" id="441366"/>
    <lineage>
        <taxon>Eukaryota</taxon>
        <taxon>Metazoa</taxon>
        <taxon>Chordata</taxon>
        <taxon>Craniata</taxon>
        <taxon>Vertebrata</taxon>
        <taxon>Euteleostomi</taxon>
        <taxon>Actinopterygii</taxon>
        <taxon>Neopterygii</taxon>
        <taxon>Teleostei</taxon>
        <taxon>Neoteleostei</taxon>
        <taxon>Acanthomorphata</taxon>
        <taxon>Ovalentaria</taxon>
        <taxon>Blenniimorphae</taxon>
        <taxon>Blenniiformes</taxon>
        <taxon>Gobiesocoidei</taxon>
        <taxon>Gobiesocidae</taxon>
        <taxon>Gobiesocinae</taxon>
        <taxon>Gouania</taxon>
    </lineage>
</organism>
<dbReference type="InterPro" id="IPR001683">
    <property type="entry name" value="PX_dom"/>
</dbReference>
<dbReference type="InterPro" id="IPR011009">
    <property type="entry name" value="Kinase-like_dom_sf"/>
</dbReference>
<comment type="function">
    <text evidence="8">Binds to and modulates brain Na,K-ATPase subunits ATP1B1 and ATP1B3 and may thereby participate in the regulation of electrical excitability and synaptic transmission. May not display kinase activity.</text>
</comment>
<protein>
    <recommendedName>
        <fullName evidence="9">PX domain-containing protein kinase-like protein</fullName>
    </recommendedName>
    <alternativeName>
        <fullName evidence="10">Modulator of Na,K-ATPase</fullName>
    </alternativeName>
</protein>
<dbReference type="Gene3D" id="1.10.510.10">
    <property type="entry name" value="Transferase(Phosphotransferase) domain 1"/>
    <property type="match status" value="1"/>
</dbReference>
<keyword evidence="3" id="KW-1003">Cell membrane</keyword>
<reference evidence="15" key="2">
    <citation type="submission" date="2025-08" db="UniProtKB">
        <authorList>
            <consortium name="Ensembl"/>
        </authorList>
    </citation>
    <scope>IDENTIFICATION</scope>
</reference>
<dbReference type="GO" id="GO:0005886">
    <property type="term" value="C:plasma membrane"/>
    <property type="evidence" value="ECO:0007669"/>
    <property type="project" value="UniProtKB-SubCell"/>
</dbReference>
<dbReference type="GO" id="GO:0035091">
    <property type="term" value="F:phosphatidylinositol binding"/>
    <property type="evidence" value="ECO:0007669"/>
    <property type="project" value="InterPro"/>
</dbReference>
<evidence type="ECO:0000256" key="5">
    <source>
        <dbReference type="ARBA" id="ARBA00023136"/>
    </source>
</evidence>
<dbReference type="GO" id="GO:0004672">
    <property type="term" value="F:protein kinase activity"/>
    <property type="evidence" value="ECO:0007669"/>
    <property type="project" value="InterPro"/>
</dbReference>
<dbReference type="InterPro" id="IPR036871">
    <property type="entry name" value="PX_dom_sf"/>
</dbReference>
<dbReference type="CTD" id="54899"/>
<feature type="region of interest" description="Disordered" evidence="11">
    <location>
        <begin position="440"/>
        <end position="574"/>
    </location>
</feature>
<dbReference type="GO" id="GO:0045022">
    <property type="term" value="P:early endosome to late endosome transport"/>
    <property type="evidence" value="ECO:0007669"/>
    <property type="project" value="TreeGrafter"/>
</dbReference>
<dbReference type="GO" id="GO:0003779">
    <property type="term" value="F:actin binding"/>
    <property type="evidence" value="ECO:0007669"/>
    <property type="project" value="UniProtKB-KW"/>
</dbReference>
<accession>A0A8C5D3B3</accession>
<dbReference type="Gene3D" id="3.30.1520.10">
    <property type="entry name" value="Phox-like domain"/>
    <property type="match status" value="1"/>
</dbReference>
<dbReference type="FunFam" id="3.30.1520.10:FF:000010">
    <property type="entry name" value="PX domain-containing protein kinase-like protein isoform X6"/>
    <property type="match status" value="1"/>
</dbReference>
<evidence type="ECO:0000256" key="2">
    <source>
        <dbReference type="ARBA" id="ARBA00004496"/>
    </source>
</evidence>
<feature type="compositionally biased region" description="Low complexity" evidence="11">
    <location>
        <begin position="482"/>
        <end position="512"/>
    </location>
</feature>
<dbReference type="Gene3D" id="3.30.200.20">
    <property type="entry name" value="Phosphorylase Kinase, domain 1"/>
    <property type="match status" value="1"/>
</dbReference>
<dbReference type="Pfam" id="PF02205">
    <property type="entry name" value="WH2"/>
    <property type="match status" value="1"/>
</dbReference>
<dbReference type="GO" id="GO:0043271">
    <property type="term" value="P:negative regulation of monoatomic ion transport"/>
    <property type="evidence" value="ECO:0007669"/>
    <property type="project" value="TreeGrafter"/>
</dbReference>
<dbReference type="FunFam" id="1.10.510.10:FF:000830">
    <property type="entry name" value="PX domain-containing serine/threonine kinase"/>
    <property type="match status" value="1"/>
</dbReference>
<sequence length="574" mass="64408">MFLQEKPVPGRLLLDDTVPLTAVIETSQSLQSHTEYIIKVQRGVSSDNVWQVIRRYSDFDVLNNSLMVCGISLPLPPKKLIGNMDREFIAERQRGLQAYLDSITQHPLLSSSLIVKKFLDPNSYSANYSEIALQQVSMFFRSDPKWEVQEPLRDIGWRIRKKYFLIKNKDVPKEKHLLSWVDLGPDKFLSDKDLQSAMKLLTSLSNPYLCPLMFSSTSESSALLIRPFNENGSLRDHICKVKPRENYLKKYCNPKKSQGLELQDIKLYGRQILEALKLLHDSGLFFGHLHTTNVIMEDGVCRLTDVENGMLGVPSALRAAFTQFRKINTTESVDVFSFGHLLYEMTYGQPPACVPVDLFPSLPYTAVVSVLQSILSTEACKSGMPTVSALIQTPLFSDVRLQHSEKLQIKVPSRLKEALKVAKASLEKRLQEEQRLLQQHRRLTRAKSHHGSEEERKRRKILARKKSRQSAYENEEEVSFRNNNNSGSGTSSPLTCPSSPTPPSTTGSQTLLPPTPPPPPPPPPPMMNSLSSPPHPHSTDGAAGGRAALLSSIQTFSKGKLKKSDTVDRSRPLT</sequence>
<dbReference type="PROSITE" id="PS51082">
    <property type="entry name" value="WH2"/>
    <property type="match status" value="1"/>
</dbReference>
<feature type="domain" description="WH2" evidence="14">
    <location>
        <begin position="545"/>
        <end position="564"/>
    </location>
</feature>
<evidence type="ECO:0000256" key="1">
    <source>
        <dbReference type="ARBA" id="ARBA00004202"/>
    </source>
</evidence>
<dbReference type="CDD" id="cd06871">
    <property type="entry name" value="PX_MONaKA"/>
    <property type="match status" value="1"/>
</dbReference>
<dbReference type="Pfam" id="PF00069">
    <property type="entry name" value="Pkinase"/>
    <property type="match status" value="1"/>
</dbReference>
<dbReference type="SMART" id="SM00312">
    <property type="entry name" value="PX"/>
    <property type="match status" value="1"/>
</dbReference>
<dbReference type="PROSITE" id="PS50195">
    <property type="entry name" value="PX"/>
    <property type="match status" value="1"/>
</dbReference>
<evidence type="ECO:0000313" key="16">
    <source>
        <dbReference type="Proteomes" id="UP000694680"/>
    </source>
</evidence>
<dbReference type="AlphaFoldDB" id="A0A8C5D3B3"/>
<dbReference type="PANTHER" id="PTHR22999">
    <property type="entry name" value="PX SERINE/THREONINE KINASE PXK"/>
    <property type="match status" value="1"/>
</dbReference>
<feature type="domain" description="Protein kinase" evidence="12">
    <location>
        <begin position="113"/>
        <end position="443"/>
    </location>
</feature>
<gene>
    <name evidence="15" type="primary">pxk</name>
</gene>
<reference evidence="15" key="1">
    <citation type="submission" date="2020-06" db="EMBL/GenBank/DDBJ databases">
        <authorList>
            <consortium name="Wellcome Sanger Institute Data Sharing"/>
        </authorList>
    </citation>
    <scope>NUCLEOTIDE SEQUENCE [LARGE SCALE GENOMIC DNA]</scope>
</reference>
<evidence type="ECO:0000256" key="7">
    <source>
        <dbReference type="ARBA" id="ARBA00038349"/>
    </source>
</evidence>
<reference evidence="15" key="3">
    <citation type="submission" date="2025-09" db="UniProtKB">
        <authorList>
            <consortium name="Ensembl"/>
        </authorList>
    </citation>
    <scope>IDENTIFICATION</scope>
</reference>
<dbReference type="InterPro" id="IPR003124">
    <property type="entry name" value="WH2_dom"/>
</dbReference>